<dbReference type="Proteomes" id="UP000694920">
    <property type="component" value="Unplaced"/>
</dbReference>
<dbReference type="KEGG" id="ccin:107270633"/>
<dbReference type="InterPro" id="IPR022773">
    <property type="entry name" value="Siva"/>
</dbReference>
<evidence type="ECO:0000313" key="2">
    <source>
        <dbReference type="RefSeq" id="XP_015601301.1"/>
    </source>
</evidence>
<dbReference type="RefSeq" id="XP_015601301.1">
    <property type="nucleotide sequence ID" value="XM_015745815.2"/>
</dbReference>
<dbReference type="AlphaFoldDB" id="A0AAJ7C4L2"/>
<protein>
    <submittedName>
        <fullName evidence="2">Apoptosis regulatory protein Siva</fullName>
    </submittedName>
</protein>
<sequence length="170" mass="19100">MPKRACPFDDNLSPQLKVHVGQKQVDNGVFKEARMKKVYDKTLNLLKLGAKELAQNENDDSIDTKPAEIFAPKVLCTNKSKSQQNLKQMILNNKLQLETTGKDIKDIPLGLCGCCRMIDQNESTKCCYCDKILCSSCLANCSKCFETFCKNCSLIMYDGGEHSLCLNCYH</sequence>
<dbReference type="GeneID" id="107270633"/>
<dbReference type="GO" id="GO:0097191">
    <property type="term" value="P:extrinsic apoptotic signaling pathway"/>
    <property type="evidence" value="ECO:0007669"/>
    <property type="project" value="TreeGrafter"/>
</dbReference>
<evidence type="ECO:0000313" key="1">
    <source>
        <dbReference type="Proteomes" id="UP000694920"/>
    </source>
</evidence>
<name>A0AAJ7C4L2_CEPCN</name>
<accession>A0AAJ7C4L2</accession>
<dbReference type="GO" id="GO:0005175">
    <property type="term" value="F:CD27 receptor binding"/>
    <property type="evidence" value="ECO:0007669"/>
    <property type="project" value="TreeGrafter"/>
</dbReference>
<proteinExistence type="predicted"/>
<gene>
    <name evidence="2" type="primary">LOC107270633</name>
</gene>
<organism evidence="1 2">
    <name type="scientific">Cephus cinctus</name>
    <name type="common">Wheat stem sawfly</name>
    <dbReference type="NCBI Taxonomy" id="211228"/>
    <lineage>
        <taxon>Eukaryota</taxon>
        <taxon>Metazoa</taxon>
        <taxon>Ecdysozoa</taxon>
        <taxon>Arthropoda</taxon>
        <taxon>Hexapoda</taxon>
        <taxon>Insecta</taxon>
        <taxon>Pterygota</taxon>
        <taxon>Neoptera</taxon>
        <taxon>Endopterygota</taxon>
        <taxon>Hymenoptera</taxon>
        <taxon>Cephoidea</taxon>
        <taxon>Cephidae</taxon>
        <taxon>Cephus</taxon>
    </lineage>
</organism>
<dbReference type="PANTHER" id="PTHR14365:SF1">
    <property type="entry name" value="APOPTOSIS REGULATORY PROTEIN SIVA"/>
    <property type="match status" value="1"/>
</dbReference>
<reference evidence="2" key="1">
    <citation type="submission" date="2025-08" db="UniProtKB">
        <authorList>
            <consortium name="RefSeq"/>
        </authorList>
    </citation>
    <scope>IDENTIFICATION</scope>
</reference>
<dbReference type="Pfam" id="PF05458">
    <property type="entry name" value="Siva"/>
    <property type="match status" value="1"/>
</dbReference>
<keyword evidence="1" id="KW-1185">Reference proteome</keyword>
<dbReference type="PANTHER" id="PTHR14365">
    <property type="entry name" value="APOPTOSIS REGULATORY PROTEIN SIVA"/>
    <property type="match status" value="1"/>
</dbReference>